<dbReference type="Gene3D" id="3.90.180.10">
    <property type="entry name" value="Medium-chain alcohol dehydrogenases, catalytic domain"/>
    <property type="match status" value="1"/>
</dbReference>
<sequence length="86" mass="9577">MSIGGHYASVGLVGDRIDIPLFPLVAREYTYHGSFWGNYNDLTEVMALASQGKIRHTVKIINLDQVNETLDLLWTGNVVGRAVIKF</sequence>
<name>A0ABR8KKH8_9NOSO</name>
<accession>A0ABR8KKH8</accession>
<comment type="caution">
    <text evidence="1">The sequence shown here is derived from an EMBL/GenBank/DDBJ whole genome shotgun (WGS) entry which is preliminary data.</text>
</comment>
<reference evidence="1 2" key="1">
    <citation type="journal article" date="2020" name="ISME J.">
        <title>Comparative genomics reveals insights into cyanobacterial evolution and habitat adaptation.</title>
        <authorList>
            <person name="Chen M.Y."/>
            <person name="Teng W.K."/>
            <person name="Zhao L."/>
            <person name="Hu C.X."/>
            <person name="Zhou Y.K."/>
            <person name="Han B.P."/>
            <person name="Song L.R."/>
            <person name="Shu W.S."/>
        </authorList>
    </citation>
    <scope>NUCLEOTIDE SEQUENCE [LARGE SCALE GENOMIC DNA]</scope>
    <source>
        <strain evidence="1 2">FACHB-159</strain>
    </source>
</reference>
<proteinExistence type="predicted"/>
<organism evidence="1 2">
    <name type="scientific">Nostoc paludosum FACHB-159</name>
    <dbReference type="NCBI Taxonomy" id="2692908"/>
    <lineage>
        <taxon>Bacteria</taxon>
        <taxon>Bacillati</taxon>
        <taxon>Cyanobacteriota</taxon>
        <taxon>Cyanophyceae</taxon>
        <taxon>Nostocales</taxon>
        <taxon>Nostocaceae</taxon>
        <taxon>Nostoc</taxon>
    </lineage>
</organism>
<keyword evidence="2" id="KW-1185">Reference proteome</keyword>
<protein>
    <submittedName>
        <fullName evidence="1">Alcohol dehydrogenase</fullName>
    </submittedName>
</protein>
<evidence type="ECO:0000313" key="1">
    <source>
        <dbReference type="EMBL" id="MBD2738623.1"/>
    </source>
</evidence>
<gene>
    <name evidence="1" type="ORF">H6H03_32905</name>
</gene>
<dbReference type="EMBL" id="JACJTU010000054">
    <property type="protein sequence ID" value="MBD2738623.1"/>
    <property type="molecule type" value="Genomic_DNA"/>
</dbReference>
<dbReference type="SUPFAM" id="SSF51735">
    <property type="entry name" value="NAD(P)-binding Rossmann-fold domains"/>
    <property type="match status" value="1"/>
</dbReference>
<dbReference type="Proteomes" id="UP000637383">
    <property type="component" value="Unassembled WGS sequence"/>
</dbReference>
<dbReference type="InterPro" id="IPR036291">
    <property type="entry name" value="NAD(P)-bd_dom_sf"/>
</dbReference>
<evidence type="ECO:0000313" key="2">
    <source>
        <dbReference type="Proteomes" id="UP000637383"/>
    </source>
</evidence>
<dbReference type="Gene3D" id="3.40.50.720">
    <property type="entry name" value="NAD(P)-binding Rossmann-like Domain"/>
    <property type="match status" value="1"/>
</dbReference>